<dbReference type="SUPFAM" id="SSF81698">
    <property type="entry name" value="FF domain"/>
    <property type="match status" value="5"/>
</dbReference>
<dbReference type="PROSITE" id="PS51676">
    <property type="entry name" value="FF"/>
    <property type="match status" value="1"/>
</dbReference>
<feature type="domain" description="WW" evidence="2">
    <location>
        <begin position="1"/>
        <end position="31"/>
    </location>
</feature>
<gene>
    <name evidence="4" type="ORF">GFSPODELE1_LOCUS9949</name>
</gene>
<dbReference type="SUPFAM" id="SSF51045">
    <property type="entry name" value="WW domain"/>
    <property type="match status" value="2"/>
</dbReference>
<protein>
    <recommendedName>
        <fullName evidence="6">Pre-mRNA-processing protein prp40</fullName>
    </recommendedName>
</protein>
<feature type="compositionally biased region" description="Basic and acidic residues" evidence="1">
    <location>
        <begin position="685"/>
        <end position="725"/>
    </location>
</feature>
<dbReference type="PROSITE" id="PS50020">
    <property type="entry name" value="WW_DOMAIN_2"/>
    <property type="match status" value="2"/>
</dbReference>
<organism evidence="4 5">
    <name type="scientific">Somion occarium</name>
    <dbReference type="NCBI Taxonomy" id="3059160"/>
    <lineage>
        <taxon>Eukaryota</taxon>
        <taxon>Fungi</taxon>
        <taxon>Dikarya</taxon>
        <taxon>Basidiomycota</taxon>
        <taxon>Agaricomycotina</taxon>
        <taxon>Agaricomycetes</taxon>
        <taxon>Polyporales</taxon>
        <taxon>Cerrenaceae</taxon>
        <taxon>Somion</taxon>
    </lineage>
</organism>
<feature type="region of interest" description="Disordered" evidence="1">
    <location>
        <begin position="83"/>
        <end position="156"/>
    </location>
</feature>
<feature type="compositionally biased region" description="Basic and acidic residues" evidence="1">
    <location>
        <begin position="748"/>
        <end position="760"/>
    </location>
</feature>
<feature type="domain" description="FF" evidence="3">
    <location>
        <begin position="384"/>
        <end position="445"/>
    </location>
</feature>
<dbReference type="InterPro" id="IPR036020">
    <property type="entry name" value="WW_dom_sf"/>
</dbReference>
<dbReference type="SMART" id="SM00456">
    <property type="entry name" value="WW"/>
    <property type="match status" value="2"/>
</dbReference>
<feature type="region of interest" description="Disordered" evidence="1">
    <location>
        <begin position="612"/>
        <end position="835"/>
    </location>
</feature>
<evidence type="ECO:0000256" key="1">
    <source>
        <dbReference type="SAM" id="MobiDB-lite"/>
    </source>
</evidence>
<dbReference type="PANTHER" id="PTHR11864:SF0">
    <property type="entry name" value="PRP40 PRE-MRNA PROCESSING FACTOR 40 HOMOLOG A (YEAST)"/>
    <property type="match status" value="1"/>
</dbReference>
<feature type="compositionally biased region" description="Basic and acidic residues" evidence="1">
    <location>
        <begin position="544"/>
        <end position="554"/>
    </location>
</feature>
<dbReference type="Pfam" id="PF01846">
    <property type="entry name" value="FF"/>
    <property type="match status" value="2"/>
</dbReference>
<evidence type="ECO:0000259" key="2">
    <source>
        <dbReference type="PROSITE" id="PS50020"/>
    </source>
</evidence>
<proteinExistence type="predicted"/>
<dbReference type="InterPro" id="IPR036517">
    <property type="entry name" value="FF_domain_sf"/>
</dbReference>
<feature type="domain" description="WW" evidence="2">
    <location>
        <begin position="45"/>
        <end position="71"/>
    </location>
</feature>
<name>A0ABP1E4D7_9APHY</name>
<feature type="region of interest" description="Disordered" evidence="1">
    <location>
        <begin position="544"/>
        <end position="565"/>
    </location>
</feature>
<dbReference type="PANTHER" id="PTHR11864">
    <property type="entry name" value="PRE-MRNA-PROCESSING PROTEIN PRP40"/>
    <property type="match status" value="1"/>
</dbReference>
<dbReference type="Proteomes" id="UP001497453">
    <property type="component" value="Chromosome 8"/>
</dbReference>
<feature type="compositionally biased region" description="Basic and acidic residues" evidence="1">
    <location>
        <begin position="475"/>
        <end position="498"/>
    </location>
</feature>
<dbReference type="InterPro" id="IPR001202">
    <property type="entry name" value="WW_dom"/>
</dbReference>
<reference evidence="5" key="1">
    <citation type="submission" date="2024-04" db="EMBL/GenBank/DDBJ databases">
        <authorList>
            <person name="Shaw F."/>
            <person name="Minotto A."/>
        </authorList>
    </citation>
    <scope>NUCLEOTIDE SEQUENCE [LARGE SCALE GENOMIC DNA]</scope>
</reference>
<dbReference type="SMART" id="SM00441">
    <property type="entry name" value="FF"/>
    <property type="match status" value="4"/>
</dbReference>
<dbReference type="EMBL" id="OZ037951">
    <property type="protein sequence ID" value="CAL1714842.1"/>
    <property type="molecule type" value="Genomic_DNA"/>
</dbReference>
<dbReference type="Gene3D" id="1.10.10.440">
    <property type="entry name" value="FF domain"/>
    <property type="match status" value="4"/>
</dbReference>
<sequence>MNIWTEHRNPEGRTYWFNTGTRESVWEKPDDLKTPFERALNQTKWKEYFSGGRKYYYNTETKESKWDMPDELLLLLEKVEKEGPAAPQPGVPSNRLTAPGTPGTQGAAIPGGGTDQSSSAGSQSFPNGQIGDLSVGQHTGALPFTPTQTALPVRPNLPDDPVIPHNGFATVEEGEKAFMHLLKKAGVDANWTWDQTMRTIITDPLYKALNTLAEKKAAWQKYTDALRAKEQEEREARLSKFRPAIRNMLKGNPNVFHYTTFATADKLFAQHPIWQQAKIEAERKLIFEEYVQELKTREIQENRAARARSISKVVALFKTLDVDVLTRWRQAHKMVLESDEWQNDAELQKLPTLDILLAFEDYSRLREREFEEQMRRAQVEKTRKERKAREGFKEVLRGLIDQGKIKARTKWKQVYPLFSKDQRYLAILGNPGSNPLELFWDLVDSLDQKLDAKLALIEDAIKKHNDSLPQPPSIDGEKVENAEGEAGEKEQEKEKVEGPKPFKVVPETTKEELLAIVKEDQSEALQKLTREDLDEIYQTMHDEAVRRQADEKRRAERRQRHLQDDLRYALKKLPEPIDINLPYEEAVPLMQDLPEFKALEDEEGRRAAFSKFVKRQKERLREKEEKISEDGGSTTSRKRKEPPREERERERDRERSKDRRHEREEKEKEPHHERESRSSRHRHRHDDYDGHERRSSRDYTRERDRGRDYTKEKDYHPKDKDRDYAYRSSKHHREYDDDKRRDRRSSRGRGEYDEYRRDWDEPAVYPPHEAPPYREEKERSASLYREEPREKRPYDEKLLDERAEKRPRYEEEPKQEPEPPQAPSVRAETPEEGEI</sequence>
<dbReference type="InterPro" id="IPR039726">
    <property type="entry name" value="Prp40-like"/>
</dbReference>
<dbReference type="Gene3D" id="2.20.70.10">
    <property type="match status" value="2"/>
</dbReference>
<feature type="region of interest" description="Disordered" evidence="1">
    <location>
        <begin position="464"/>
        <end position="498"/>
    </location>
</feature>
<evidence type="ECO:0008006" key="6">
    <source>
        <dbReference type="Google" id="ProtNLM"/>
    </source>
</evidence>
<evidence type="ECO:0000259" key="3">
    <source>
        <dbReference type="PROSITE" id="PS51676"/>
    </source>
</evidence>
<feature type="compositionally biased region" description="Basic and acidic residues" evidence="1">
    <location>
        <begin position="771"/>
        <end position="817"/>
    </location>
</feature>
<dbReference type="Pfam" id="PF00397">
    <property type="entry name" value="WW"/>
    <property type="match status" value="2"/>
</dbReference>
<dbReference type="InterPro" id="IPR002713">
    <property type="entry name" value="FF_domain"/>
</dbReference>
<keyword evidence="5" id="KW-1185">Reference proteome</keyword>
<dbReference type="CDD" id="cd00201">
    <property type="entry name" value="WW"/>
    <property type="match status" value="2"/>
</dbReference>
<accession>A0ABP1E4D7</accession>
<feature type="compositionally biased region" description="Polar residues" evidence="1">
    <location>
        <begin position="115"/>
        <end position="127"/>
    </location>
</feature>
<evidence type="ECO:0000313" key="4">
    <source>
        <dbReference type="EMBL" id="CAL1714842.1"/>
    </source>
</evidence>
<evidence type="ECO:0000313" key="5">
    <source>
        <dbReference type="Proteomes" id="UP001497453"/>
    </source>
</evidence>
<feature type="compositionally biased region" description="Basic and acidic residues" evidence="1">
    <location>
        <begin position="642"/>
        <end position="678"/>
    </location>
</feature>
<feature type="compositionally biased region" description="Basic and acidic residues" evidence="1">
    <location>
        <begin position="619"/>
        <end position="629"/>
    </location>
</feature>